<accession>A0A8S1WJK5</accession>
<dbReference type="AlphaFoldDB" id="A0A8S1WJK5"/>
<sequence length="789" mass="89531">MMEMFESNVDKSCKLCDRTCLTCANTNTQCLTCSIENFRQFKSGNTCECQQGYFEDPVTLNCEQCLRTCLTCALQFDNCTSCDTNYNLTLVYNKCVCAKSYYFDSLTTQCEQCNIKCLECQNSNECTQCRLTTRHYSPDQKNCLCNDGYYETNQQNCQQCDLSCGTCQNVNTYCLTCLIEFKRLLANNTCLCQDGYYDAGIEMCQKCINVCKTCQFSASTCLSCYDIEHYRYFSEKKCLCKAGYYESNTDKCSKCSIECLTCSGLADYCTSCDTNSKRIDQSIFHKCPCIFGFYQDHNLTCQKCHIKCQSCVNQADQCLSCNFQQNSNRLTLSDLCNCKQGYYDDATQLQCQLCNFRCKTCIIQENNCLICSNLIRTNPPICNCMDGYYEDEQLICQSCASQCSTCVFQPQNCLSCNPGRIGQDCKCINGYFEIGQILCSQCEFQCATCELDPLNCKTCKGNRIQEPQCICQFGYFDDQINEDCQKCDVTCIECNINGCLSCSANRILNEDMDCLPPPNSISYNNTPWCSTCEVAVVKAYLSDDLAKIIIHFDFPLNSKGFSSQVEVNKCLQLFEVEFVQSLGQNSVCYLNPDDNQELLISLGENSKILVGDKILFKSSTLSQINCEISLQIFILDTLQMPLNPLPPQIQYHIPLHKLNPLADNSVYLKAIRNNGNRKLDNIVWACQVKATDESSTLKQFLDQLNFVQEYNLLIPKLTLPKDAELSFKIYYENFVHIASNQEFIIYTHSGALPQININAKPSYFVYQTISIGVLLAIQINQIPKIILNI</sequence>
<evidence type="ECO:0000313" key="2">
    <source>
        <dbReference type="EMBL" id="CAD8190118.1"/>
    </source>
</evidence>
<proteinExistence type="predicted"/>
<feature type="domain" description="EGF-like" evidence="1">
    <location>
        <begin position="258"/>
        <end position="302"/>
    </location>
</feature>
<feature type="domain" description="EGF-like" evidence="1">
    <location>
        <begin position="213"/>
        <end position="253"/>
    </location>
</feature>
<comment type="caution">
    <text evidence="2">The sequence shown here is derived from an EMBL/GenBank/DDBJ whole genome shotgun (WGS) entry which is preliminary data.</text>
</comment>
<feature type="domain" description="EGF-like" evidence="1">
    <location>
        <begin position="448"/>
        <end position="485"/>
    </location>
</feature>
<dbReference type="OrthoDB" id="311164at2759"/>
<feature type="domain" description="EGF-like" evidence="1">
    <location>
        <begin position="22"/>
        <end position="63"/>
    </location>
</feature>
<name>A0A8S1WJK5_PAROT</name>
<gene>
    <name evidence="2" type="ORF">POCTA_138.1.T0960173</name>
</gene>
<reference evidence="2" key="1">
    <citation type="submission" date="2021-01" db="EMBL/GenBank/DDBJ databases">
        <authorList>
            <consortium name="Genoscope - CEA"/>
            <person name="William W."/>
        </authorList>
    </citation>
    <scope>NUCLEOTIDE SEQUENCE</scope>
</reference>
<feature type="domain" description="EGF-like" evidence="1">
    <location>
        <begin position="353"/>
        <end position="397"/>
    </location>
</feature>
<feature type="domain" description="EGF-like" evidence="1">
    <location>
        <begin position="166"/>
        <end position="205"/>
    </location>
</feature>
<protein>
    <recommendedName>
        <fullName evidence="1">EGF-like domain-containing protein</fullName>
    </recommendedName>
</protein>
<feature type="domain" description="EGF-like" evidence="1">
    <location>
        <begin position="119"/>
        <end position="158"/>
    </location>
</feature>
<keyword evidence="3" id="KW-1185">Reference proteome</keyword>
<dbReference type="InterPro" id="IPR006212">
    <property type="entry name" value="Furin_repeat"/>
</dbReference>
<organism evidence="2 3">
    <name type="scientific">Paramecium octaurelia</name>
    <dbReference type="NCBI Taxonomy" id="43137"/>
    <lineage>
        <taxon>Eukaryota</taxon>
        <taxon>Sar</taxon>
        <taxon>Alveolata</taxon>
        <taxon>Ciliophora</taxon>
        <taxon>Intramacronucleata</taxon>
        <taxon>Oligohymenophorea</taxon>
        <taxon>Peniculida</taxon>
        <taxon>Parameciidae</taxon>
        <taxon>Paramecium</taxon>
    </lineage>
</organism>
<dbReference type="SMART" id="SM00261">
    <property type="entry name" value="FU"/>
    <property type="match status" value="10"/>
</dbReference>
<dbReference type="SMART" id="SM00181">
    <property type="entry name" value="EGF"/>
    <property type="match status" value="9"/>
</dbReference>
<feature type="domain" description="EGF-like" evidence="1">
    <location>
        <begin position="310"/>
        <end position="352"/>
    </location>
</feature>
<dbReference type="EMBL" id="CAJJDP010000095">
    <property type="protein sequence ID" value="CAD8190118.1"/>
    <property type="molecule type" value="Genomic_DNA"/>
</dbReference>
<dbReference type="OMA" id="NCEQCEN"/>
<dbReference type="PANTHER" id="PTHR15332:SF175">
    <property type="entry name" value="PROPROTEIN CONVERTASE SUBTILISIN_KEXIN TYPE 5-LIKE"/>
    <property type="match status" value="1"/>
</dbReference>
<evidence type="ECO:0000313" key="3">
    <source>
        <dbReference type="Proteomes" id="UP000683925"/>
    </source>
</evidence>
<dbReference type="InterPro" id="IPR000742">
    <property type="entry name" value="EGF"/>
</dbReference>
<dbReference type="PANTHER" id="PTHR15332">
    <property type="entry name" value="PROPROTEIN CONVERTASE SUBTILISIN_KEXIN TYPE 5-LIKE"/>
    <property type="match status" value="1"/>
</dbReference>
<feature type="domain" description="EGF-like" evidence="1">
    <location>
        <begin position="398"/>
        <end position="426"/>
    </location>
</feature>
<evidence type="ECO:0000259" key="1">
    <source>
        <dbReference type="SMART" id="SM00181"/>
    </source>
</evidence>
<dbReference type="Proteomes" id="UP000683925">
    <property type="component" value="Unassembled WGS sequence"/>
</dbReference>